<accession>A0A8J3EYE4</accession>
<dbReference type="RefSeq" id="WP_088000544.1">
    <property type="nucleotide sequence ID" value="NZ_BMHB01000002.1"/>
</dbReference>
<keyword evidence="3" id="KW-1185">Reference proteome</keyword>
<evidence type="ECO:0000256" key="1">
    <source>
        <dbReference type="SAM" id="MobiDB-lite"/>
    </source>
</evidence>
<reference evidence="3" key="1">
    <citation type="journal article" date="2019" name="Int. J. Syst. Evol. Microbiol.">
        <title>The Global Catalogue of Microorganisms (GCM) 10K type strain sequencing project: providing services to taxonomists for standard genome sequencing and annotation.</title>
        <authorList>
            <consortium name="The Broad Institute Genomics Platform"/>
            <consortium name="The Broad Institute Genome Sequencing Center for Infectious Disease"/>
            <person name="Wu L."/>
            <person name="Ma J."/>
        </authorList>
    </citation>
    <scope>NUCLEOTIDE SEQUENCE [LARGE SCALE GENOMIC DNA]</scope>
    <source>
        <strain evidence="3">CGMCC 1.14993</strain>
    </source>
</reference>
<organism evidence="2 3">
    <name type="scientific">Gottfriedia solisilvae</name>
    <dbReference type="NCBI Taxonomy" id="1516104"/>
    <lineage>
        <taxon>Bacteria</taxon>
        <taxon>Bacillati</taxon>
        <taxon>Bacillota</taxon>
        <taxon>Bacilli</taxon>
        <taxon>Bacillales</taxon>
        <taxon>Bacillaceae</taxon>
        <taxon>Gottfriedia</taxon>
    </lineage>
</organism>
<protein>
    <recommendedName>
        <fullName evidence="4">Lipoprotein</fullName>
    </recommendedName>
</protein>
<evidence type="ECO:0008006" key="4">
    <source>
        <dbReference type="Google" id="ProtNLM"/>
    </source>
</evidence>
<feature type="region of interest" description="Disordered" evidence="1">
    <location>
        <begin position="31"/>
        <end position="51"/>
    </location>
</feature>
<dbReference type="InterPro" id="IPR019076">
    <property type="entry name" value="Spore_lipoprot_YhcN/YlaJ-like"/>
</dbReference>
<dbReference type="OrthoDB" id="2691390at2"/>
<evidence type="ECO:0000313" key="3">
    <source>
        <dbReference type="Proteomes" id="UP000626244"/>
    </source>
</evidence>
<comment type="caution">
    <text evidence="2">The sequence shown here is derived from an EMBL/GenBank/DDBJ whole genome shotgun (WGS) entry which is preliminary data.</text>
</comment>
<sequence>MRKILVCFITLSFLGGCSFGPSQSRQFEYEDTSYKDEQRTNTPKKLNTAPMELGDVNNKEESSYKDYGFSRLQKQEVSGRDGEYTLKIDKQEVAKFISYLEVKLPSVDDAATFVTDQEVFIAYSTHDDQNKVRHQVEKTARSALPSYYHIYTSNRVENFNNIEELQKYGDLTDAQLEEKIKFLAEGFDVDKQSLHFDKMSNDPH</sequence>
<gene>
    <name evidence="2" type="ORF">GCM10007380_30450</name>
</gene>
<dbReference type="AlphaFoldDB" id="A0A8J3EYE4"/>
<dbReference type="Proteomes" id="UP000626244">
    <property type="component" value="Unassembled WGS sequence"/>
</dbReference>
<proteinExistence type="predicted"/>
<dbReference type="Pfam" id="PF09580">
    <property type="entry name" value="Spore_YhcN_YlaJ"/>
    <property type="match status" value="1"/>
</dbReference>
<dbReference type="PROSITE" id="PS51257">
    <property type="entry name" value="PROKAR_LIPOPROTEIN"/>
    <property type="match status" value="1"/>
</dbReference>
<name>A0A8J3EYE4_9BACI</name>
<dbReference type="EMBL" id="BMHB01000002">
    <property type="protein sequence ID" value="GGI15935.1"/>
    <property type="molecule type" value="Genomic_DNA"/>
</dbReference>
<evidence type="ECO:0000313" key="2">
    <source>
        <dbReference type="EMBL" id="GGI15935.1"/>
    </source>
</evidence>